<dbReference type="GO" id="GO:0005856">
    <property type="term" value="C:cytoskeleton"/>
    <property type="evidence" value="ECO:0007669"/>
    <property type="project" value="TreeGrafter"/>
</dbReference>
<feature type="compositionally biased region" description="Basic and acidic residues" evidence="3">
    <location>
        <begin position="264"/>
        <end position="284"/>
    </location>
</feature>
<evidence type="ECO:0000313" key="5">
    <source>
        <dbReference type="Proteomes" id="UP000274504"/>
    </source>
</evidence>
<dbReference type="WBParaSite" id="HDID_0000178601-mRNA-1">
    <property type="protein sequence ID" value="HDID_0000178601-mRNA-1"/>
    <property type="gene ID" value="HDID_0000178601"/>
</dbReference>
<evidence type="ECO:0000313" key="6">
    <source>
        <dbReference type="WBParaSite" id="HDID_0000178601-mRNA-1"/>
    </source>
</evidence>
<proteinExistence type="predicted"/>
<feature type="compositionally biased region" description="Polar residues" evidence="3">
    <location>
        <begin position="307"/>
        <end position="324"/>
    </location>
</feature>
<dbReference type="PANTHER" id="PTHR24168:SF21">
    <property type="entry name" value="KANK, ISOFORM D"/>
    <property type="match status" value="1"/>
</dbReference>
<feature type="coiled-coil region" evidence="2">
    <location>
        <begin position="734"/>
        <end position="810"/>
    </location>
</feature>
<dbReference type="PRINTS" id="PR01415">
    <property type="entry name" value="ANKYRIN"/>
</dbReference>
<dbReference type="OrthoDB" id="5406014at2759"/>
<feature type="coiled-coil region" evidence="2">
    <location>
        <begin position="1324"/>
        <end position="1351"/>
    </location>
</feature>
<feature type="compositionally biased region" description="Polar residues" evidence="3">
    <location>
        <begin position="687"/>
        <end position="703"/>
    </location>
</feature>
<dbReference type="InterPro" id="IPR047184">
    <property type="entry name" value="KANK1-4"/>
</dbReference>
<accession>A0A158QCQ1</accession>
<evidence type="ECO:0000256" key="1">
    <source>
        <dbReference type="PROSITE-ProRule" id="PRU00023"/>
    </source>
</evidence>
<gene>
    <name evidence="4" type="ORF">HDID_LOCUS1787</name>
</gene>
<dbReference type="PROSITE" id="PS50297">
    <property type="entry name" value="ANK_REP_REGION"/>
    <property type="match status" value="1"/>
</dbReference>
<keyword evidence="1" id="KW-0040">ANK repeat</keyword>
<evidence type="ECO:0000256" key="3">
    <source>
        <dbReference type="SAM" id="MobiDB-lite"/>
    </source>
</evidence>
<dbReference type="SMART" id="SM00248">
    <property type="entry name" value="ANK"/>
    <property type="match status" value="4"/>
</dbReference>
<feature type="repeat" description="ANK" evidence="1">
    <location>
        <begin position="2008"/>
        <end position="2040"/>
    </location>
</feature>
<evidence type="ECO:0000313" key="4">
    <source>
        <dbReference type="EMBL" id="VDL19248.1"/>
    </source>
</evidence>
<dbReference type="Pfam" id="PF12796">
    <property type="entry name" value="Ank_2"/>
    <property type="match status" value="1"/>
</dbReference>
<feature type="region of interest" description="Disordered" evidence="3">
    <location>
        <begin position="128"/>
        <end position="161"/>
    </location>
</feature>
<dbReference type="Gene3D" id="1.25.40.20">
    <property type="entry name" value="Ankyrin repeat-containing domain"/>
    <property type="match status" value="1"/>
</dbReference>
<reference evidence="4 5" key="2">
    <citation type="submission" date="2018-11" db="EMBL/GenBank/DDBJ databases">
        <authorList>
            <consortium name="Pathogen Informatics"/>
        </authorList>
    </citation>
    <scope>NUCLEOTIDE SEQUENCE [LARGE SCALE GENOMIC DNA]</scope>
</reference>
<dbReference type="SUPFAM" id="SSF48403">
    <property type="entry name" value="Ankyrin repeat"/>
    <property type="match status" value="1"/>
</dbReference>
<keyword evidence="2" id="KW-0175">Coiled coil</keyword>
<dbReference type="PANTHER" id="PTHR24168">
    <property type="entry name" value="KN MOTIF AND ANKYRIN REPEAT DOMAIN-CONTAINING"/>
    <property type="match status" value="1"/>
</dbReference>
<feature type="region of interest" description="Disordered" evidence="3">
    <location>
        <begin position="264"/>
        <end position="324"/>
    </location>
</feature>
<dbReference type="Proteomes" id="UP000274504">
    <property type="component" value="Unassembled WGS sequence"/>
</dbReference>
<name>A0A158QCQ1_HYMDI</name>
<sequence length="2088" mass="232692">MKTINSTLDFLVQGTNDAFGMANHAISGPVNMVNRVASDNALTTVNKGTWDTISNTTNAVGKVAGIDGGSSYNASGNKSSYEFDGNGESSDYKGNPPTYSEVPERDYSTGKPNNKEEVEMNHEYYVTNGSFEPENGKGGNESKYGGRENLKMGNGDSEGNYKEKYEPQIERSKNGFHYSHGRKDDYEAEVPVQKGRNYDRDVPGLDSEKLNQLIELINQMPSRRNKNQLVETQNQVDENRDRSRQYGYRMENTLVTFCFKTLDQRGRNQGDGQDPRGRYREDNTQMRGSKGRFRGGIFGSRRDSNKKGSATTSFSSMFSPPLTSDSQSKFGFRLGGKMNDKEKKRFMWSKFNNKKNENVECQEFGAKKVCSAELDMVPCMVPKSKCNGGAICSSYGPSKCCSGFPNFDVEFDENYDHVGRFYRSSNAGGLNGAFNSGFDHSPRFSRYYDEGVNVEQDIKSRKCRFSGSCDRRFDGNFNGGINGGFKGGPNIEINSRFKNGMNTTFNGGFNNGMTGEGFNNGMSNGMKVGMGDNMADPMNGNALGMNSFAATNGLSNSLNALNEALSGIVNKLPLLNSGMGMNFGGGMMPTNGFNAGFGGMTTGGKMVSQGGFVGGQNSLMDPNFGRMGFGMQGNFGATSIYDDKFGGYGGSLEEIRNAQGGKEYRLLLFNNEILCVGYTSAEFRYPSQPSDPSLNDQARSPPTSGFHGGIRSTLNGTGLDDDEDYDIQYIEPDMTEYHRKVKEAEERAEQKRHELIRQRDEEIARKRAEIKRQIEEEYERRKAEAERQRKAEIETRMLNAQDDIRRKEQHIMQIFTQKLKAIRDAETEKRIKYERALAEAYQRSQPLKQQYAMAQLQMQELEAFKAKLQQQAEIPEVVPEHVPMPKRQEIRVRKTRLQTPSPPPLMPTPPLRDLCSPCCLEILPSRTEQQVPCILSPYQPQLQCPQPQFQCPQSQPPNFCMPSFTKIAFTFTSTAIPMMPMTPVPMCAPSGCCMSCPSCYMPGGGFGSGCCNAYGRCCDPRECCKPSKCCSGSGDYILSKCCKPDGECILSKCCKTGGISGCCPKPVSNCSDALSKCCKPGGSCGSLKCCKPTGCCLSMTCKSACCTKDNCSNDNGCGDTSNCEPKKKCEEKNKSEEKENFEEKVVKRPQSAASRLFSRRCAKKSEENAEFKVSADGELFSPFFIRYLMIMDQYPQTTVIRNPLSTSLRTQECVSYIREDDSIHPAESYYRKQVRSPPPPLPSHYTNVPSRPHNLSLQVETPDEVFTETRNHNYTYEGNIAYVKPMARQIITSPIEGPMKYSNGQDEFLIFGTSRRLRSEFYDEKSKEEELELREQKIAEREAELQRQIEEEGRRRLERLRELEKTVYIDEGADEYDEEIIEDIITTRRKPSVLSPSACLSPETSKIMTSVGVGDADVNQYFLLDTGSRSVNPADFPPVYWERLSRYFTEEIKRRRPSCRDVAAQLTPVKQRTVSQSAYGKEAKGLRNFGVCVKPITSTRGFTTDAATSPNKRNSACMTDDLDEYFARLLRSICADYPNADRTFITNLYRYSRTDISMFIHRLFERLEELRNVEKQVVVTKPRMCSVGLDVRPVMLDKRTLSEPPVRRNLGTNTEQVLCRTQGISTPRPTSPATSDFGGTTDLIRRMETGSQTKLVEPMEAPSSLSKAGGMVEAETRKVTTYRIKRVSGHVDKEGKVSAKTFETSGEGKPPHSALLESIRDVIKDTKKREDGRPSRHRPNSESNSHYYTGTTLTETWFDKDTPSKSQMSPLSGHVSPRVQVSPTHSAEHVPGGYSRTVEVARSPSFATHEEAEGVSTLQYQQFRRTPVQRTKSPSLGGPHTYRSDSPNIPLRNYTYKVTAEMRKAVEALSSFYMTSPGGTLTDDLQGHLEVVRKAWFDMVSKTNIDIEQVEDLFAFLYNSAPQLLHLFIRMPTTRGSTCLHYAVGHGAWRVVSLILNTGYADANKKNAFGFSPIMIAAISDSIDSSAVPVLERLFAAGDVNARAGTAPGQTPLMLAARKANTTVVELLLRHGADVNTQDDIGNTALMCAIDCGNLEMVKLLIARPEINLDLKDQVCDTLLKSSINTTN</sequence>
<reference evidence="6" key="1">
    <citation type="submission" date="2016-04" db="UniProtKB">
        <authorList>
            <consortium name="WormBaseParasite"/>
        </authorList>
    </citation>
    <scope>IDENTIFICATION</scope>
</reference>
<feature type="compositionally biased region" description="Polar residues" evidence="3">
    <location>
        <begin position="1741"/>
        <end position="1755"/>
    </location>
</feature>
<protein>
    <submittedName>
        <fullName evidence="6">ANK_REP_REGION domain-containing protein</fullName>
    </submittedName>
</protein>
<dbReference type="Pfam" id="PF00023">
    <property type="entry name" value="Ank"/>
    <property type="match status" value="1"/>
</dbReference>
<dbReference type="GO" id="GO:0005737">
    <property type="term" value="C:cytoplasm"/>
    <property type="evidence" value="ECO:0007669"/>
    <property type="project" value="TreeGrafter"/>
</dbReference>
<feature type="region of interest" description="Disordered" evidence="3">
    <location>
        <begin position="1696"/>
        <end position="1791"/>
    </location>
</feature>
<dbReference type="EMBL" id="UYSG01000369">
    <property type="protein sequence ID" value="VDL19248.1"/>
    <property type="molecule type" value="Genomic_DNA"/>
</dbReference>
<dbReference type="InterPro" id="IPR036770">
    <property type="entry name" value="Ankyrin_rpt-contain_sf"/>
</dbReference>
<feature type="compositionally biased region" description="Basic and acidic residues" evidence="3">
    <location>
        <begin position="102"/>
        <end position="114"/>
    </location>
</feature>
<evidence type="ECO:0000256" key="2">
    <source>
        <dbReference type="SAM" id="Coils"/>
    </source>
</evidence>
<feature type="region of interest" description="Disordered" evidence="3">
    <location>
        <begin position="81"/>
        <end position="114"/>
    </location>
</feature>
<dbReference type="PROSITE" id="PS50088">
    <property type="entry name" value="ANK_REPEAT"/>
    <property type="match status" value="1"/>
</dbReference>
<dbReference type="InterPro" id="IPR002110">
    <property type="entry name" value="Ankyrin_rpt"/>
</dbReference>
<dbReference type="GO" id="GO:0030837">
    <property type="term" value="P:negative regulation of actin filament polymerization"/>
    <property type="evidence" value="ECO:0007669"/>
    <property type="project" value="InterPro"/>
</dbReference>
<dbReference type="STRING" id="6216.A0A158QCQ1"/>
<feature type="compositionally biased region" description="Basic and acidic residues" evidence="3">
    <location>
        <begin position="1718"/>
        <end position="1734"/>
    </location>
</feature>
<feature type="region of interest" description="Disordered" evidence="3">
    <location>
        <begin position="687"/>
        <end position="722"/>
    </location>
</feature>
<organism evidence="6">
    <name type="scientific">Hymenolepis diminuta</name>
    <name type="common">Rat tapeworm</name>
    <dbReference type="NCBI Taxonomy" id="6216"/>
    <lineage>
        <taxon>Eukaryota</taxon>
        <taxon>Metazoa</taxon>
        <taxon>Spiralia</taxon>
        <taxon>Lophotrochozoa</taxon>
        <taxon>Platyhelminthes</taxon>
        <taxon>Cestoda</taxon>
        <taxon>Eucestoda</taxon>
        <taxon>Cyclophyllidea</taxon>
        <taxon>Hymenolepididae</taxon>
        <taxon>Hymenolepis</taxon>
    </lineage>
</organism>